<dbReference type="InterPro" id="IPR029068">
    <property type="entry name" value="Glyas_Bleomycin-R_OHBP_Dase"/>
</dbReference>
<sequence>MSTANETKNSQVHKLSELVECHGVILFTERYDDCVAFYRDKLGLPLWYEKDGLTCLRFGDGYLMIEKDGIASDTRKTRSENPTAIRFNVASVTDAAHLLQAQGISVSVSEHSWGTTGAFLDPDGNVCSLKNSDDPYFGNTTAR</sequence>
<reference evidence="2 3" key="1">
    <citation type="submission" date="2018-08" db="EMBL/GenBank/DDBJ databases">
        <title>Pseudooceanicola sediminis CY03 in the family Rhodobacteracea.</title>
        <authorList>
            <person name="Zhang Y.-J."/>
        </authorList>
    </citation>
    <scope>NUCLEOTIDE SEQUENCE [LARGE SCALE GENOMIC DNA]</scope>
    <source>
        <strain evidence="2 3">CY03</strain>
    </source>
</reference>
<evidence type="ECO:0000313" key="2">
    <source>
        <dbReference type="EMBL" id="RII38178.1"/>
    </source>
</evidence>
<organism evidence="2 3">
    <name type="scientific">Pseudooceanicola sediminis</name>
    <dbReference type="NCBI Taxonomy" id="2211117"/>
    <lineage>
        <taxon>Bacteria</taxon>
        <taxon>Pseudomonadati</taxon>
        <taxon>Pseudomonadota</taxon>
        <taxon>Alphaproteobacteria</taxon>
        <taxon>Rhodobacterales</taxon>
        <taxon>Paracoccaceae</taxon>
        <taxon>Pseudooceanicola</taxon>
    </lineage>
</organism>
<dbReference type="InterPro" id="IPR037523">
    <property type="entry name" value="VOC_core"/>
</dbReference>
<dbReference type="OrthoDB" id="9796521at2"/>
<protein>
    <submittedName>
        <fullName evidence="2">Glyoxalase/bleomycin resistance/dioxygenase family protein</fullName>
    </submittedName>
</protein>
<feature type="domain" description="VOC" evidence="1">
    <location>
        <begin position="20"/>
        <end position="132"/>
    </location>
</feature>
<dbReference type="Gene3D" id="3.10.180.10">
    <property type="entry name" value="2,3-Dihydroxybiphenyl 1,2-Dioxygenase, domain 1"/>
    <property type="match status" value="1"/>
</dbReference>
<dbReference type="AlphaFoldDB" id="A0A399IYC6"/>
<dbReference type="RefSeq" id="WP_119399563.1">
    <property type="nucleotide sequence ID" value="NZ_QWJJ01000011.1"/>
</dbReference>
<name>A0A399IYC6_9RHOB</name>
<evidence type="ECO:0000313" key="3">
    <source>
        <dbReference type="Proteomes" id="UP000265848"/>
    </source>
</evidence>
<keyword evidence="2" id="KW-0560">Oxidoreductase</keyword>
<accession>A0A399IYC6</accession>
<keyword evidence="3" id="KW-1185">Reference proteome</keyword>
<dbReference type="Proteomes" id="UP000265848">
    <property type="component" value="Unassembled WGS sequence"/>
</dbReference>
<dbReference type="Pfam" id="PF00903">
    <property type="entry name" value="Glyoxalase"/>
    <property type="match status" value="1"/>
</dbReference>
<dbReference type="EMBL" id="QWJJ01000011">
    <property type="protein sequence ID" value="RII38178.1"/>
    <property type="molecule type" value="Genomic_DNA"/>
</dbReference>
<gene>
    <name evidence="2" type="ORF">DL237_13285</name>
</gene>
<dbReference type="GO" id="GO:0051213">
    <property type="term" value="F:dioxygenase activity"/>
    <property type="evidence" value="ECO:0007669"/>
    <property type="project" value="UniProtKB-KW"/>
</dbReference>
<proteinExistence type="predicted"/>
<dbReference type="PROSITE" id="PS51819">
    <property type="entry name" value="VOC"/>
    <property type="match status" value="1"/>
</dbReference>
<dbReference type="SUPFAM" id="SSF54593">
    <property type="entry name" value="Glyoxalase/Bleomycin resistance protein/Dihydroxybiphenyl dioxygenase"/>
    <property type="match status" value="1"/>
</dbReference>
<evidence type="ECO:0000259" key="1">
    <source>
        <dbReference type="PROSITE" id="PS51819"/>
    </source>
</evidence>
<comment type="caution">
    <text evidence="2">The sequence shown here is derived from an EMBL/GenBank/DDBJ whole genome shotgun (WGS) entry which is preliminary data.</text>
</comment>
<keyword evidence="2" id="KW-0223">Dioxygenase</keyword>
<dbReference type="InterPro" id="IPR004360">
    <property type="entry name" value="Glyas_Fos-R_dOase_dom"/>
</dbReference>